<dbReference type="GO" id="GO:0016491">
    <property type="term" value="F:oxidoreductase activity"/>
    <property type="evidence" value="ECO:0007669"/>
    <property type="project" value="UniProtKB-KW"/>
</dbReference>
<dbReference type="EMBL" id="OJIN01000139">
    <property type="protein sequence ID" value="SPD74294.1"/>
    <property type="molecule type" value="Genomic_DNA"/>
</dbReference>
<dbReference type="PANTHER" id="PTHR11632:SF51">
    <property type="entry name" value="SUCCINATE DEHYDROGENASE [UBIQUINONE] FLAVOPROTEIN SUBUNIT, MITOCHONDRIAL"/>
    <property type="match status" value="1"/>
</dbReference>
<dbReference type="PANTHER" id="PTHR11632">
    <property type="entry name" value="SUCCINATE DEHYDROGENASE 2 FLAVOPROTEIN SUBUNIT"/>
    <property type="match status" value="1"/>
</dbReference>
<feature type="domain" description="Fumarate reductase/succinate dehydrogenase flavoprotein-like C-terminal" evidence="6">
    <location>
        <begin position="448"/>
        <end position="567"/>
    </location>
</feature>
<sequence>MILKTCDLLCIGGGGAGVAAAVTASQKGANVIIASKEPIGYGNTRIVGGVMAYGDIDRENEGEDFLRDMIVGGEFLNNQALCKMLAQESRQATMILEGFGGMLGRDDEGKVTSKALMKMGGHTYPRTLLLPSTGPGLGQALRYAIAGENIETLEMTIVTDLIQDGNKVFGAVGYDLTRGEIVVINCRKTLLATGGGGWIYFPHTDVSRSVTGDGFTLALNAGAELIDMEQIQYIPFSLTHPPGLVGIVVGEPFSAGPAGILKNIKGEDILPGVSLKTRAEVANAIILETEKGNGTKHGGCLLDLRENKNHPGGKILYDQFTKGLFKNFTDIVRFAYGPKAASWDEPWDVYPSAHYFMGGVVIDEWGRVKGVENLFACGEVCGGIHGGNRLGSVSLMEIFIFGKRAGECAVFEMDNIRKLDQDLINSYADKIMGMFGRKGKHRPIELKRKLQSAMWEFVGPARTEEKLEKGLNALFSIKDEARELNISSDKIYNTEFIDAVELELMIPVSICIAKSAYQRKESRGSHVRLDYPQRDDKNWLKNIVIKKDGRDGFVVEFRPVKLTELQPPS</sequence>
<reference evidence="7" key="1">
    <citation type="submission" date="2018-01" db="EMBL/GenBank/DDBJ databases">
        <authorList>
            <person name="Regsiter A."/>
            <person name="William W."/>
        </authorList>
    </citation>
    <scope>NUCLEOTIDE SEQUENCE</scope>
    <source>
        <strain evidence="7">TRIP AH-1</strain>
    </source>
</reference>
<evidence type="ECO:0000256" key="4">
    <source>
        <dbReference type="PIRSR" id="PIRSR000171-1"/>
    </source>
</evidence>
<evidence type="ECO:0000256" key="1">
    <source>
        <dbReference type="ARBA" id="ARBA00001974"/>
    </source>
</evidence>
<dbReference type="InterPro" id="IPR015939">
    <property type="entry name" value="Fum_Rdtase/Succ_DH_flav-like_C"/>
</dbReference>
<dbReference type="SUPFAM" id="SSF51905">
    <property type="entry name" value="FAD/NAD(P)-binding domain"/>
    <property type="match status" value="1"/>
</dbReference>
<accession>A0A445MXP0</accession>
<dbReference type="Pfam" id="PF02910">
    <property type="entry name" value="Succ_DH_flav_C"/>
    <property type="match status" value="1"/>
</dbReference>
<dbReference type="Gene3D" id="3.90.700.10">
    <property type="entry name" value="Succinate dehydrogenase/fumarate reductase flavoprotein, catalytic domain"/>
    <property type="match status" value="1"/>
</dbReference>
<evidence type="ECO:0000259" key="6">
    <source>
        <dbReference type="Pfam" id="PF02910"/>
    </source>
</evidence>
<dbReference type="InterPro" id="IPR027477">
    <property type="entry name" value="Succ_DH/fumarate_Rdtase_cat_sf"/>
</dbReference>
<proteinExistence type="predicted"/>
<keyword evidence="3" id="KW-0560">Oxidoreductase</keyword>
<gene>
    <name evidence="7" type="ORF">PITCH_A2230003</name>
</gene>
<dbReference type="InterPro" id="IPR036188">
    <property type="entry name" value="FAD/NAD-bd_sf"/>
</dbReference>
<name>A0A445MXP0_9BACT</name>
<evidence type="ECO:0000313" key="7">
    <source>
        <dbReference type="EMBL" id="SPD74294.1"/>
    </source>
</evidence>
<evidence type="ECO:0000256" key="2">
    <source>
        <dbReference type="ARBA" id="ARBA00022630"/>
    </source>
</evidence>
<feature type="active site" description="Proton acceptor" evidence="4">
    <location>
        <position position="278"/>
    </location>
</feature>
<organism evidence="7">
    <name type="scientific">uncultured Desulfobacterium sp</name>
    <dbReference type="NCBI Taxonomy" id="201089"/>
    <lineage>
        <taxon>Bacteria</taxon>
        <taxon>Pseudomonadati</taxon>
        <taxon>Thermodesulfobacteriota</taxon>
        <taxon>Desulfobacteria</taxon>
        <taxon>Desulfobacterales</taxon>
        <taxon>Desulfobacteriaceae</taxon>
        <taxon>Desulfobacterium</taxon>
        <taxon>environmental samples</taxon>
    </lineage>
</organism>
<protein>
    <submittedName>
        <fullName evidence="7">Putative succinate dehydrogenase flavoprotein subunit</fullName>
    </submittedName>
</protein>
<dbReference type="SUPFAM" id="SSF56425">
    <property type="entry name" value="Succinate dehydrogenase/fumarate reductase flavoprotein, catalytic domain"/>
    <property type="match status" value="1"/>
</dbReference>
<evidence type="ECO:0000259" key="5">
    <source>
        <dbReference type="Pfam" id="PF00890"/>
    </source>
</evidence>
<keyword evidence="2" id="KW-0285">Flavoprotein</keyword>
<dbReference type="SUPFAM" id="SSF46977">
    <property type="entry name" value="Succinate dehydrogenase/fumarate reductase flavoprotein C-terminal domain"/>
    <property type="match status" value="1"/>
</dbReference>
<dbReference type="PRINTS" id="PR00411">
    <property type="entry name" value="PNDRDTASEI"/>
</dbReference>
<dbReference type="Gene3D" id="3.50.50.60">
    <property type="entry name" value="FAD/NAD(P)-binding domain"/>
    <property type="match status" value="1"/>
</dbReference>
<comment type="cofactor">
    <cofactor evidence="1">
        <name>FAD</name>
        <dbReference type="ChEBI" id="CHEBI:57692"/>
    </cofactor>
</comment>
<evidence type="ECO:0000256" key="3">
    <source>
        <dbReference type="ARBA" id="ARBA00023002"/>
    </source>
</evidence>
<dbReference type="AlphaFoldDB" id="A0A445MXP0"/>
<dbReference type="Gene3D" id="1.20.58.100">
    <property type="entry name" value="Fumarate reductase/succinate dehydrogenase flavoprotein-like, C-terminal domain"/>
    <property type="match status" value="1"/>
</dbReference>
<feature type="domain" description="FAD-dependent oxidoreductase 2 FAD-binding" evidence="5">
    <location>
        <begin position="7"/>
        <end position="395"/>
    </location>
</feature>
<dbReference type="InterPro" id="IPR037099">
    <property type="entry name" value="Fum_R/Succ_DH_flav-like_C_sf"/>
</dbReference>
<dbReference type="InterPro" id="IPR003953">
    <property type="entry name" value="FAD-dep_OxRdtase_2_FAD-bd"/>
</dbReference>
<dbReference type="PIRSF" id="PIRSF000171">
    <property type="entry name" value="SDHA_APRA_LASPO"/>
    <property type="match status" value="1"/>
</dbReference>
<dbReference type="Pfam" id="PF00890">
    <property type="entry name" value="FAD_binding_2"/>
    <property type="match status" value="1"/>
</dbReference>
<dbReference type="InterPro" id="IPR030664">
    <property type="entry name" value="SdhA/FrdA/AprA"/>
</dbReference>